<feature type="compositionally biased region" description="Basic and acidic residues" evidence="1">
    <location>
        <begin position="62"/>
        <end position="89"/>
    </location>
</feature>
<feature type="region of interest" description="Disordered" evidence="1">
    <location>
        <begin position="234"/>
        <end position="286"/>
    </location>
</feature>
<proteinExistence type="predicted"/>
<name>A0A1I7DE21_9ACTN</name>
<feature type="compositionally biased region" description="Low complexity" evidence="1">
    <location>
        <begin position="256"/>
        <end position="265"/>
    </location>
</feature>
<accession>A0A1I7DE21</accession>
<dbReference type="AlphaFoldDB" id="A0A1I7DE21"/>
<evidence type="ECO:0000313" key="2">
    <source>
        <dbReference type="EMBL" id="SFU09971.1"/>
    </source>
</evidence>
<dbReference type="EMBL" id="FPBA01000050">
    <property type="protein sequence ID" value="SFU09971.1"/>
    <property type="molecule type" value="Genomic_DNA"/>
</dbReference>
<evidence type="ECO:0000256" key="1">
    <source>
        <dbReference type="SAM" id="MobiDB-lite"/>
    </source>
</evidence>
<dbReference type="Proteomes" id="UP000199546">
    <property type="component" value="Unassembled WGS sequence"/>
</dbReference>
<protein>
    <submittedName>
        <fullName evidence="2">Uncharacterized protein</fullName>
    </submittedName>
</protein>
<feature type="region of interest" description="Disordered" evidence="1">
    <location>
        <begin position="1"/>
        <end position="36"/>
    </location>
</feature>
<keyword evidence="3" id="KW-1185">Reference proteome</keyword>
<sequence length="286" mass="30439">MPRAVIPRRDDGPWECASGPHGTTHQQTSAVHTPLRFAQPARSVCRWSWEGSAAGRSRRDAKRPSRDRGSRHADRGGKRVAGRYRERADVGAAFRSAAMGHGSQPRAAPSPGHLPPVPIQSPKGATRPICLRTSPTMKSAGNEPYQPGATGPQSRRGSSRCTTTSDADRAGDLRRAGHRPFSCSRSAPSADDHRGHRGSAVPRRRSGWLRPGRVTGVRGFSVVVAEPCRSRCCTAFTSDPETSATRHRSAAGRGTGSPPVGRRPSAGPPAPPARSPRSTTGPASRR</sequence>
<feature type="compositionally biased region" description="Low complexity" evidence="1">
    <location>
        <begin position="154"/>
        <end position="165"/>
    </location>
</feature>
<evidence type="ECO:0000313" key="3">
    <source>
        <dbReference type="Proteomes" id="UP000199546"/>
    </source>
</evidence>
<reference evidence="3" key="1">
    <citation type="submission" date="2016-10" db="EMBL/GenBank/DDBJ databases">
        <authorList>
            <person name="Varghese N."/>
            <person name="Submissions S."/>
        </authorList>
    </citation>
    <scope>NUCLEOTIDE SEQUENCE [LARGE SCALE GENOMIC DNA]</scope>
    <source>
        <strain evidence="3">DSM 46136</strain>
    </source>
</reference>
<feature type="compositionally biased region" description="Basic and acidic residues" evidence="1">
    <location>
        <begin position="166"/>
        <end position="175"/>
    </location>
</feature>
<organism evidence="2 3">
    <name type="scientific">Geodermatophilus amargosae</name>
    <dbReference type="NCBI Taxonomy" id="1296565"/>
    <lineage>
        <taxon>Bacteria</taxon>
        <taxon>Bacillati</taxon>
        <taxon>Actinomycetota</taxon>
        <taxon>Actinomycetes</taxon>
        <taxon>Geodermatophilales</taxon>
        <taxon>Geodermatophilaceae</taxon>
        <taxon>Geodermatophilus</taxon>
    </lineage>
</organism>
<feature type="region of interest" description="Disordered" evidence="1">
    <location>
        <begin position="48"/>
        <end position="210"/>
    </location>
</feature>
<gene>
    <name evidence="2" type="ORF">SAMN05660657_05672</name>
</gene>
<feature type="compositionally biased region" description="Polar residues" evidence="1">
    <location>
        <begin position="21"/>
        <end position="31"/>
    </location>
</feature>